<sequence length="494" mass="59186">MTQESNTSSAGKDSSSDARQREKRDRNLPPTKVVIRRLPPTMTLDIFSEQVSPLPEHDYIYFVRADMSLSPNAFSRVYVNFVNQEDIFTFKDKFDGYVFVDQHGNEYPAVVEFSPFQKIPKKKNKKKDTKCGSIDTDSDYLKFIESLQNPEEVVLPTAESYLEEIEARERELKASNGILRVTTPLIEYIKQKKAEKMRFREEKREERRRREMERKRVRDEERKRRKAEKEKDKTSDKSRESDKDDGKKSESEKTKSEPVLKLLRNPERDKEEEKSEKSECSNSTRDKPSRPLTDWERERRRRDEERQRQREKQRDRERDRREQREKERMGRRNDNRQSSGSKYQDWKKDEKFKDGTDDRSDDKERGKKVDSRGKGSSYDHQWNKPRRWDDDRYNRRGTSTVKPYERRGDFNRKSQDWKNEKREELDKEKAEDGEAKTGGKNKTEDETKEKNKKENAEVLEANDEMSFDDKDGKENGRQDPRTERRIKNKDRPSL</sequence>
<feature type="compositionally biased region" description="Basic and acidic residues" evidence="5">
    <location>
        <begin position="344"/>
        <end position="373"/>
    </location>
</feature>
<comment type="similarity">
    <text evidence="2">Belongs to the RENT3 family.</text>
</comment>
<feature type="compositionally biased region" description="Basic and acidic residues" evidence="5">
    <location>
        <begin position="197"/>
        <end position="335"/>
    </location>
</feature>
<feature type="compositionally biased region" description="Basic and acidic residues" evidence="5">
    <location>
        <begin position="403"/>
        <end position="456"/>
    </location>
</feature>
<feature type="compositionally biased region" description="Basic and acidic residues" evidence="5">
    <location>
        <begin position="14"/>
        <end position="27"/>
    </location>
</feature>
<evidence type="ECO:0000259" key="6">
    <source>
        <dbReference type="Pfam" id="PF03467"/>
    </source>
</evidence>
<dbReference type="Proteomes" id="UP000014500">
    <property type="component" value="Unassembled WGS sequence"/>
</dbReference>
<feature type="region of interest" description="Disordered" evidence="5">
    <location>
        <begin position="1"/>
        <end position="32"/>
    </location>
</feature>
<dbReference type="GO" id="GO:0005737">
    <property type="term" value="C:cytoplasm"/>
    <property type="evidence" value="ECO:0007669"/>
    <property type="project" value="TreeGrafter"/>
</dbReference>
<protein>
    <recommendedName>
        <fullName evidence="6">UPF3 domain-containing protein</fullName>
    </recommendedName>
</protein>
<feature type="compositionally biased region" description="Basic and acidic residues" evidence="5">
    <location>
        <begin position="467"/>
        <end position="494"/>
    </location>
</feature>
<feature type="region of interest" description="Disordered" evidence="5">
    <location>
        <begin position="197"/>
        <end position="494"/>
    </location>
</feature>
<dbReference type="EnsemblMetazoa" id="SMAR015368-RA">
    <property type="protein sequence ID" value="SMAR015368-PA"/>
    <property type="gene ID" value="SMAR015368"/>
</dbReference>
<dbReference type="PANTHER" id="PTHR13112">
    <property type="entry name" value="UPF3 REGULATOR OF NONSENSE TRANSCRIPTS-LIKE PROTEIN"/>
    <property type="match status" value="1"/>
</dbReference>
<organism evidence="7 8">
    <name type="scientific">Strigamia maritima</name>
    <name type="common">European centipede</name>
    <name type="synonym">Geophilus maritimus</name>
    <dbReference type="NCBI Taxonomy" id="126957"/>
    <lineage>
        <taxon>Eukaryota</taxon>
        <taxon>Metazoa</taxon>
        <taxon>Ecdysozoa</taxon>
        <taxon>Arthropoda</taxon>
        <taxon>Myriapoda</taxon>
        <taxon>Chilopoda</taxon>
        <taxon>Pleurostigmophora</taxon>
        <taxon>Geophilomorpha</taxon>
        <taxon>Linotaeniidae</taxon>
        <taxon>Strigamia</taxon>
    </lineage>
</organism>
<dbReference type="InterPro" id="IPR039722">
    <property type="entry name" value="Upf3"/>
</dbReference>
<dbReference type="GO" id="GO:0000184">
    <property type="term" value="P:nuclear-transcribed mRNA catabolic process, nonsense-mediated decay"/>
    <property type="evidence" value="ECO:0007669"/>
    <property type="project" value="UniProtKB-KW"/>
</dbReference>
<reference evidence="7" key="2">
    <citation type="submission" date="2015-02" db="UniProtKB">
        <authorList>
            <consortium name="EnsemblMetazoa"/>
        </authorList>
    </citation>
    <scope>IDENTIFICATION</scope>
</reference>
<dbReference type="OMA" id="EYHAMVE"/>
<dbReference type="FunFam" id="3.30.70.330:FF:000717">
    <property type="entry name" value="regulator of nonsense transcripts 3B"/>
    <property type="match status" value="1"/>
</dbReference>
<dbReference type="InterPro" id="IPR035979">
    <property type="entry name" value="RBD_domain_sf"/>
</dbReference>
<feature type="compositionally biased region" description="Polar residues" evidence="5">
    <location>
        <begin position="1"/>
        <end position="13"/>
    </location>
</feature>
<evidence type="ECO:0000256" key="1">
    <source>
        <dbReference type="ARBA" id="ARBA00004123"/>
    </source>
</evidence>
<evidence type="ECO:0000256" key="2">
    <source>
        <dbReference type="ARBA" id="ARBA00005991"/>
    </source>
</evidence>
<evidence type="ECO:0000256" key="4">
    <source>
        <dbReference type="ARBA" id="ARBA00023242"/>
    </source>
</evidence>
<dbReference type="HOGENOM" id="CLU_041202_1_0_1"/>
<dbReference type="AlphaFoldDB" id="T1JND9"/>
<dbReference type="SUPFAM" id="SSF54928">
    <property type="entry name" value="RNA-binding domain, RBD"/>
    <property type="match status" value="1"/>
</dbReference>
<evidence type="ECO:0000313" key="8">
    <source>
        <dbReference type="Proteomes" id="UP000014500"/>
    </source>
</evidence>
<evidence type="ECO:0000256" key="3">
    <source>
        <dbReference type="ARBA" id="ARBA00023161"/>
    </source>
</evidence>
<dbReference type="Pfam" id="PF03467">
    <property type="entry name" value="Smg4_UPF3"/>
    <property type="match status" value="1"/>
</dbReference>
<dbReference type="GO" id="GO:0045727">
    <property type="term" value="P:positive regulation of translation"/>
    <property type="evidence" value="ECO:0007669"/>
    <property type="project" value="TreeGrafter"/>
</dbReference>
<dbReference type="Gene3D" id="3.30.70.330">
    <property type="match status" value="1"/>
</dbReference>
<evidence type="ECO:0000256" key="5">
    <source>
        <dbReference type="SAM" id="MobiDB-lite"/>
    </source>
</evidence>
<dbReference type="PANTHER" id="PTHR13112:SF0">
    <property type="entry name" value="FI21285P1"/>
    <property type="match status" value="1"/>
</dbReference>
<keyword evidence="3" id="KW-0866">Nonsense-mediated mRNA decay</keyword>
<dbReference type="GO" id="GO:0003729">
    <property type="term" value="F:mRNA binding"/>
    <property type="evidence" value="ECO:0007669"/>
    <property type="project" value="TreeGrafter"/>
</dbReference>
<keyword evidence="4" id="KW-0539">Nucleus</keyword>
<dbReference type="InterPro" id="IPR012677">
    <property type="entry name" value="Nucleotide-bd_a/b_plait_sf"/>
</dbReference>
<dbReference type="STRING" id="126957.T1JND9"/>
<proteinExistence type="inferred from homology"/>
<evidence type="ECO:0000313" key="7">
    <source>
        <dbReference type="EnsemblMetazoa" id="SMAR015368-PA"/>
    </source>
</evidence>
<dbReference type="EMBL" id="JH431723">
    <property type="status" value="NOT_ANNOTATED_CDS"/>
    <property type="molecule type" value="Genomic_DNA"/>
</dbReference>
<dbReference type="GO" id="GO:0005730">
    <property type="term" value="C:nucleolus"/>
    <property type="evidence" value="ECO:0007669"/>
    <property type="project" value="TreeGrafter"/>
</dbReference>
<reference evidence="8" key="1">
    <citation type="submission" date="2011-05" db="EMBL/GenBank/DDBJ databases">
        <authorList>
            <person name="Richards S.R."/>
            <person name="Qu J."/>
            <person name="Jiang H."/>
            <person name="Jhangiani S.N."/>
            <person name="Agravi P."/>
            <person name="Goodspeed R."/>
            <person name="Gross S."/>
            <person name="Mandapat C."/>
            <person name="Jackson L."/>
            <person name="Mathew T."/>
            <person name="Pu L."/>
            <person name="Thornton R."/>
            <person name="Saada N."/>
            <person name="Wilczek-Boney K.B."/>
            <person name="Lee S."/>
            <person name="Kovar C."/>
            <person name="Wu Y."/>
            <person name="Scherer S.E."/>
            <person name="Worley K.C."/>
            <person name="Muzny D.M."/>
            <person name="Gibbs R."/>
        </authorList>
    </citation>
    <scope>NUCLEOTIDE SEQUENCE</scope>
    <source>
        <strain evidence="8">Brora</strain>
    </source>
</reference>
<name>T1JND9_STRMM</name>
<feature type="domain" description="UPF3" evidence="6">
    <location>
        <begin position="30"/>
        <end position="194"/>
    </location>
</feature>
<comment type="subcellular location">
    <subcellularLocation>
        <location evidence="1">Nucleus</location>
    </subcellularLocation>
</comment>
<dbReference type="eggNOG" id="KOG1295">
    <property type="taxonomic scope" value="Eukaryota"/>
</dbReference>
<keyword evidence="8" id="KW-1185">Reference proteome</keyword>
<dbReference type="InterPro" id="IPR005120">
    <property type="entry name" value="UPF3_dom"/>
</dbReference>
<accession>T1JND9</accession>